<accession>A0A371DHS2</accession>
<dbReference type="Gene3D" id="3.80.10.10">
    <property type="entry name" value="Ribonuclease Inhibitor"/>
    <property type="match status" value="1"/>
</dbReference>
<dbReference type="EMBL" id="KZ857392">
    <property type="protein sequence ID" value="RDX52068.1"/>
    <property type="molecule type" value="Genomic_DNA"/>
</dbReference>
<dbReference type="InterPro" id="IPR032675">
    <property type="entry name" value="LRR_dom_sf"/>
</dbReference>
<reference evidence="3 4" key="1">
    <citation type="journal article" date="2018" name="Biotechnol. Biofuels">
        <title>Integrative visual omics of the white-rot fungus Polyporus brumalis exposes the biotechnological potential of its oxidative enzymes for delignifying raw plant biomass.</title>
        <authorList>
            <person name="Miyauchi S."/>
            <person name="Rancon A."/>
            <person name="Drula E."/>
            <person name="Hage H."/>
            <person name="Chaduli D."/>
            <person name="Favel A."/>
            <person name="Grisel S."/>
            <person name="Henrissat B."/>
            <person name="Herpoel-Gimbert I."/>
            <person name="Ruiz-Duenas F.J."/>
            <person name="Chevret D."/>
            <person name="Hainaut M."/>
            <person name="Lin J."/>
            <person name="Wang M."/>
            <person name="Pangilinan J."/>
            <person name="Lipzen A."/>
            <person name="Lesage-Meessen L."/>
            <person name="Navarro D."/>
            <person name="Riley R."/>
            <person name="Grigoriev I.V."/>
            <person name="Zhou S."/>
            <person name="Raouche S."/>
            <person name="Rosso M.N."/>
        </authorList>
    </citation>
    <scope>NUCLEOTIDE SEQUENCE [LARGE SCALE GENOMIC DNA]</scope>
    <source>
        <strain evidence="3 4">BRFM 1820</strain>
    </source>
</reference>
<name>A0A371DHS2_9APHY</name>
<evidence type="ECO:0000256" key="2">
    <source>
        <dbReference type="SAM" id="MobiDB-lite"/>
    </source>
</evidence>
<sequence>MSGVARPALLDELAERSIVDIAREVESLRNENARLKEEVSRLAQELATQTPELLRYKKEHTVFEGAVKSLMREGGFLRPVAPNSPLNINALPPEILLRIFSATKSPLYEHDPSIVRGRNPWLGEIRFRKGLVLVCKAWSWPATAILYEDIVLREMGQILALARTLSSGGTRDFCGLIHHLRMDSCVVWAPCTVVIREDLLAILQQCVALRSLSFHPHPHFPDANHAADVSGGWEGFNPTWFVQDHSDGFGQALQSRLSSGLRELDIASTLSETQVVELHKLLTSAQSLRSLKIGPVAVSGTLQDAITVLETLILPALSELQLHVNHTAFITLVSSRWKMPSLKSVTALACPALPEELLRSHGRSLTYLNICPKKKSGAYDHRWEPCEATALRELPELCPVLDHFVFPASKPTTRAADILANAFPPTLRYLDIWCHTCDAPRARIESECQRMVNGGNSPALVRIRRLRRIVYPDLPLICHPSLVSGDEMRIHRFPRAYVLQTSWAVLPDGESHSNIPWFVNLPEDEDDDPRYVDPDDSWDDEDSEDEDEEDEDEDEEEDDDQASSPATDETPYDPFNDESGSESSSSSDSDVDRDIDAEISDWELDIVALRQEQLNAQYDRATVLELFRSTQMVSDPSDDEDAMSVDDDDD</sequence>
<keyword evidence="1" id="KW-0175">Coiled coil</keyword>
<feature type="region of interest" description="Disordered" evidence="2">
    <location>
        <begin position="630"/>
        <end position="650"/>
    </location>
</feature>
<dbReference type="AlphaFoldDB" id="A0A371DHS2"/>
<dbReference type="OrthoDB" id="3060996at2759"/>
<feature type="compositionally biased region" description="Acidic residues" evidence="2">
    <location>
        <begin position="522"/>
        <end position="561"/>
    </location>
</feature>
<dbReference type="Proteomes" id="UP000256964">
    <property type="component" value="Unassembled WGS sequence"/>
</dbReference>
<evidence type="ECO:0008006" key="5">
    <source>
        <dbReference type="Google" id="ProtNLM"/>
    </source>
</evidence>
<organism evidence="3 4">
    <name type="scientific">Lentinus brumalis</name>
    <dbReference type="NCBI Taxonomy" id="2498619"/>
    <lineage>
        <taxon>Eukaryota</taxon>
        <taxon>Fungi</taxon>
        <taxon>Dikarya</taxon>
        <taxon>Basidiomycota</taxon>
        <taxon>Agaricomycotina</taxon>
        <taxon>Agaricomycetes</taxon>
        <taxon>Polyporales</taxon>
        <taxon>Polyporaceae</taxon>
        <taxon>Lentinus</taxon>
    </lineage>
</organism>
<dbReference type="SUPFAM" id="SSF52047">
    <property type="entry name" value="RNI-like"/>
    <property type="match status" value="1"/>
</dbReference>
<keyword evidence="4" id="KW-1185">Reference proteome</keyword>
<feature type="compositionally biased region" description="Acidic residues" evidence="2">
    <location>
        <begin position="636"/>
        <end position="650"/>
    </location>
</feature>
<gene>
    <name evidence="3" type="ORF">OH76DRAFT_1434963</name>
</gene>
<evidence type="ECO:0000313" key="3">
    <source>
        <dbReference type="EMBL" id="RDX52068.1"/>
    </source>
</evidence>
<feature type="coiled-coil region" evidence="1">
    <location>
        <begin position="18"/>
        <end position="45"/>
    </location>
</feature>
<proteinExistence type="predicted"/>
<evidence type="ECO:0000313" key="4">
    <source>
        <dbReference type="Proteomes" id="UP000256964"/>
    </source>
</evidence>
<evidence type="ECO:0000256" key="1">
    <source>
        <dbReference type="SAM" id="Coils"/>
    </source>
</evidence>
<protein>
    <recommendedName>
        <fullName evidence="5">F-box domain-containing protein</fullName>
    </recommendedName>
</protein>
<feature type="region of interest" description="Disordered" evidence="2">
    <location>
        <begin position="516"/>
        <end position="596"/>
    </location>
</feature>